<protein>
    <submittedName>
        <fullName evidence="1">Uncharacterized protein</fullName>
    </submittedName>
</protein>
<evidence type="ECO:0000313" key="1">
    <source>
        <dbReference type="EMBL" id="SVB28930.1"/>
    </source>
</evidence>
<sequence length="78" mass="9099">MSQQENWEMHSSTTEEVDLPDEFLRDRQHRFQAQASDKDVLHLLRRVVCAVQNERHKSVLFDVIDTLLSAPSKNSSTF</sequence>
<proteinExistence type="predicted"/>
<reference evidence="1" key="1">
    <citation type="submission" date="2018-05" db="EMBL/GenBank/DDBJ databases">
        <authorList>
            <person name="Lanie J.A."/>
            <person name="Ng W.-L."/>
            <person name="Kazmierczak K.M."/>
            <person name="Andrzejewski T.M."/>
            <person name="Davidsen T.M."/>
            <person name="Wayne K.J."/>
            <person name="Tettelin H."/>
            <person name="Glass J.I."/>
            <person name="Rusch D."/>
            <person name="Podicherti R."/>
            <person name="Tsui H.-C.T."/>
            <person name="Winkler M.E."/>
        </authorList>
    </citation>
    <scope>NUCLEOTIDE SEQUENCE</scope>
</reference>
<dbReference type="AlphaFoldDB" id="A0A382CS09"/>
<dbReference type="EMBL" id="UINC01035856">
    <property type="protein sequence ID" value="SVB28930.1"/>
    <property type="molecule type" value="Genomic_DNA"/>
</dbReference>
<accession>A0A382CS09</accession>
<gene>
    <name evidence="1" type="ORF">METZ01_LOCUS181784</name>
</gene>
<organism evidence="1">
    <name type="scientific">marine metagenome</name>
    <dbReference type="NCBI Taxonomy" id="408172"/>
    <lineage>
        <taxon>unclassified sequences</taxon>
        <taxon>metagenomes</taxon>
        <taxon>ecological metagenomes</taxon>
    </lineage>
</organism>
<name>A0A382CS09_9ZZZZ</name>